<dbReference type="SUPFAM" id="SSF48208">
    <property type="entry name" value="Six-hairpin glycosidases"/>
    <property type="match status" value="1"/>
</dbReference>
<dbReference type="Gene3D" id="1.50.10.10">
    <property type="match status" value="1"/>
</dbReference>
<reference evidence="3 4" key="1">
    <citation type="submission" date="2018-12" db="EMBL/GenBank/DDBJ databases">
        <title>Venturia inaequalis Genome Resource.</title>
        <authorList>
            <person name="Lichtner F.J."/>
        </authorList>
    </citation>
    <scope>NUCLEOTIDE SEQUENCE [LARGE SCALE GENOMIC DNA]</scope>
    <source>
        <strain evidence="3 4">120213</strain>
    </source>
</reference>
<gene>
    <name evidence="3" type="ORF">EG328_000588</name>
</gene>
<dbReference type="AlphaFoldDB" id="A0A8H3Z1P3"/>
<evidence type="ECO:0000313" key="4">
    <source>
        <dbReference type="Proteomes" id="UP000447873"/>
    </source>
</evidence>
<evidence type="ECO:0000256" key="1">
    <source>
        <dbReference type="ARBA" id="ARBA00022801"/>
    </source>
</evidence>
<evidence type="ECO:0000256" key="2">
    <source>
        <dbReference type="SAM" id="SignalP"/>
    </source>
</evidence>
<keyword evidence="2" id="KW-0732">Signal</keyword>
<dbReference type="Pfam" id="PF07470">
    <property type="entry name" value="Glyco_hydro_88"/>
    <property type="match status" value="1"/>
</dbReference>
<dbReference type="EMBL" id="WNWS01000110">
    <property type="protein sequence ID" value="KAE9979943.1"/>
    <property type="molecule type" value="Genomic_DNA"/>
</dbReference>
<accession>A0A8H3Z1P3</accession>
<dbReference type="InterPro" id="IPR010905">
    <property type="entry name" value="Glyco_hydro_88"/>
</dbReference>
<dbReference type="PANTHER" id="PTHR33886">
    <property type="entry name" value="UNSATURATED RHAMNOGALACTURONAN HYDROLASE (EUROFUNG)"/>
    <property type="match status" value="1"/>
</dbReference>
<dbReference type="Proteomes" id="UP000447873">
    <property type="component" value="Unassembled WGS sequence"/>
</dbReference>
<evidence type="ECO:0008006" key="5">
    <source>
        <dbReference type="Google" id="ProtNLM"/>
    </source>
</evidence>
<feature type="signal peptide" evidence="2">
    <location>
        <begin position="1"/>
        <end position="28"/>
    </location>
</feature>
<organism evidence="3 4">
    <name type="scientific">Venturia inaequalis</name>
    <name type="common">Apple scab fungus</name>
    <dbReference type="NCBI Taxonomy" id="5025"/>
    <lineage>
        <taxon>Eukaryota</taxon>
        <taxon>Fungi</taxon>
        <taxon>Dikarya</taxon>
        <taxon>Ascomycota</taxon>
        <taxon>Pezizomycotina</taxon>
        <taxon>Dothideomycetes</taxon>
        <taxon>Pleosporomycetidae</taxon>
        <taxon>Venturiales</taxon>
        <taxon>Venturiaceae</taxon>
        <taxon>Venturia</taxon>
    </lineage>
</organism>
<dbReference type="InterPro" id="IPR012341">
    <property type="entry name" value="6hp_glycosidase-like_sf"/>
</dbReference>
<dbReference type="InterPro" id="IPR052043">
    <property type="entry name" value="PolySaccharide_Degr_Enz"/>
</dbReference>
<evidence type="ECO:0000313" key="3">
    <source>
        <dbReference type="EMBL" id="KAE9979943.1"/>
    </source>
</evidence>
<dbReference type="GO" id="GO:0016787">
    <property type="term" value="F:hydrolase activity"/>
    <property type="evidence" value="ECO:0007669"/>
    <property type="project" value="UniProtKB-KW"/>
</dbReference>
<sequence length="410" mass="44713">MRYISSPGGITLFTLTCSLLSGVPLASATPVGTAAAAGARPISVRMAESIVARGEGMGLKAGKPKINYEHGTFQSALWNLYTETKNETYLSWIAQGLDRVITADGGVIDDFDLEAYALDDVRVGASMVNLWSVNKVEKYKSAAGVLAAQFKTQPRTKEGAFWHKQIYTDQQWLDGIYMGYITYALYASTFEPTTTDKVFTDIGKQFSLAWEHCHDAKNGLLRHGWDSSKKMKWADPTTGASPEVWSRGLGWHVMALADFLTPPLVIPSSHATYKILLTQVKAIIPALVANADPKTGAWWLVMSQPGKKGNYIETSGTAMFIYGMLKSVRLGVVDDKDGKIVASAVKAYEYLVRTQLVQGAQLDLKGTVSVGSLKGDGDYAYYIGVETALNDLKGTAPFVMASLEYEKLKK</sequence>
<name>A0A8H3Z1P3_VENIN</name>
<proteinExistence type="predicted"/>
<keyword evidence="1" id="KW-0378">Hydrolase</keyword>
<dbReference type="GO" id="GO:0005975">
    <property type="term" value="P:carbohydrate metabolic process"/>
    <property type="evidence" value="ECO:0007669"/>
    <property type="project" value="InterPro"/>
</dbReference>
<comment type="caution">
    <text evidence="3">The sequence shown here is derived from an EMBL/GenBank/DDBJ whole genome shotgun (WGS) entry which is preliminary data.</text>
</comment>
<protein>
    <recommendedName>
        <fullName evidence="5">Glycoside hydrolase family 105 protein</fullName>
    </recommendedName>
</protein>
<dbReference type="PANTHER" id="PTHR33886:SF11">
    <property type="entry name" value="WALL GLYCOSYL HYDROLASE YTER, PUTATIVE (AFU_ORTHOLOGUE AFUA_2G14630)-RELATED"/>
    <property type="match status" value="1"/>
</dbReference>
<dbReference type="InterPro" id="IPR008928">
    <property type="entry name" value="6-hairpin_glycosidase_sf"/>
</dbReference>
<feature type="chain" id="PRO_5034447120" description="Glycoside hydrolase family 105 protein" evidence="2">
    <location>
        <begin position="29"/>
        <end position="410"/>
    </location>
</feature>